<evidence type="ECO:0000256" key="4">
    <source>
        <dbReference type="ARBA" id="ARBA00023040"/>
    </source>
</evidence>
<feature type="transmembrane region" description="Helical" evidence="8">
    <location>
        <begin position="218"/>
        <end position="238"/>
    </location>
</feature>
<feature type="transmembrane region" description="Helical" evidence="8">
    <location>
        <begin position="123"/>
        <end position="150"/>
    </location>
</feature>
<feature type="transmembrane region" description="Helical" evidence="8">
    <location>
        <begin position="162"/>
        <end position="185"/>
    </location>
</feature>
<evidence type="ECO:0000256" key="7">
    <source>
        <dbReference type="ARBA" id="ARBA00023224"/>
    </source>
</evidence>
<dbReference type="InterPro" id="IPR000276">
    <property type="entry name" value="GPCR_Rhodpsn"/>
</dbReference>
<protein>
    <recommendedName>
        <fullName evidence="9">G-protein coupled receptors family 1 profile domain-containing protein</fullName>
    </recommendedName>
</protein>
<keyword evidence="2 8" id="KW-0812">Transmembrane</keyword>
<feature type="transmembrane region" description="Helical" evidence="8">
    <location>
        <begin position="12"/>
        <end position="29"/>
    </location>
</feature>
<comment type="subcellular location">
    <subcellularLocation>
        <location evidence="1">Membrane</location>
        <topology evidence="1">Multi-pass membrane protein</topology>
    </subcellularLocation>
</comment>
<dbReference type="EMBL" id="CAJNOQ010003567">
    <property type="protein sequence ID" value="CAF1018777.1"/>
    <property type="molecule type" value="Genomic_DNA"/>
</dbReference>
<evidence type="ECO:0000256" key="1">
    <source>
        <dbReference type="ARBA" id="ARBA00004141"/>
    </source>
</evidence>
<keyword evidence="6" id="KW-0675">Receptor</keyword>
<dbReference type="GO" id="GO:0005886">
    <property type="term" value="C:plasma membrane"/>
    <property type="evidence" value="ECO:0007669"/>
    <property type="project" value="TreeGrafter"/>
</dbReference>
<evidence type="ECO:0000313" key="13">
    <source>
        <dbReference type="EMBL" id="CAF4142784.1"/>
    </source>
</evidence>
<keyword evidence="5 8" id="KW-0472">Membrane</keyword>
<dbReference type="Pfam" id="PF00001">
    <property type="entry name" value="7tm_1"/>
    <property type="match status" value="1"/>
</dbReference>
<sequence length="327" mass="37128">MTTTQLQSVVDQLNRYMTMVLLMVMMIFTRKSLRTNPTSTYLLASTFPNCIALLAVSPRIVDSYAIYPTQLGLYCKLRIFFSFSSLTLTSWFIVLACVDRYVASSKDVQIRSFSSVKIAKRAIILMTILICSLFSPMFYCIEGSLVLGIFNCIGTTPTCQRFNTFTTLISLALLPPLLMLIFGLLTVRNVRLVGRQTVPLPTTTVAVSSRTKNRDRQLMIMLLAQVASATMFILPFSIQRFYTVLTASVVKSDERKDLENFLYNFSNLLQFVNNTTSFYLFTLTGTIFRQELKRLVFYYLPRMSVTNETSAAATGRKTQLELLTIKH</sequence>
<dbReference type="EMBL" id="CAJNOK010021365">
    <property type="protein sequence ID" value="CAF1331345.1"/>
    <property type="molecule type" value="Genomic_DNA"/>
</dbReference>
<evidence type="ECO:0000256" key="6">
    <source>
        <dbReference type="ARBA" id="ARBA00023170"/>
    </source>
</evidence>
<keyword evidence="4" id="KW-0297">G-protein coupled receptor</keyword>
<evidence type="ECO:0000256" key="8">
    <source>
        <dbReference type="SAM" id="Phobius"/>
    </source>
</evidence>
<dbReference type="EMBL" id="CAJOBC010003567">
    <property type="protein sequence ID" value="CAF3790277.1"/>
    <property type="molecule type" value="Genomic_DNA"/>
</dbReference>
<dbReference type="PANTHER" id="PTHR24243:SF230">
    <property type="entry name" value="G-PROTEIN COUPLED RECEPTORS FAMILY 1 PROFILE DOMAIN-CONTAINING PROTEIN"/>
    <property type="match status" value="1"/>
</dbReference>
<evidence type="ECO:0000259" key="9">
    <source>
        <dbReference type="PROSITE" id="PS50262"/>
    </source>
</evidence>
<feature type="domain" description="G-protein coupled receptors family 1 profile" evidence="9">
    <location>
        <begin position="19"/>
        <end position="281"/>
    </location>
</feature>
<gene>
    <name evidence="10" type="ORF">GPM918_LOCUS14666</name>
    <name evidence="11" type="ORF">OVA965_LOCUS29904</name>
    <name evidence="12" type="ORF">SRO942_LOCUS14666</name>
    <name evidence="13" type="ORF">TMI583_LOCUS30695</name>
</gene>
<evidence type="ECO:0000256" key="3">
    <source>
        <dbReference type="ARBA" id="ARBA00022989"/>
    </source>
</evidence>
<feature type="transmembrane region" description="Helical" evidence="8">
    <location>
        <begin position="80"/>
        <end position="102"/>
    </location>
</feature>
<dbReference type="SUPFAM" id="SSF81321">
    <property type="entry name" value="Family A G protein-coupled receptor-like"/>
    <property type="match status" value="1"/>
</dbReference>
<accession>A0A814I3W4</accession>
<dbReference type="OrthoDB" id="9990906at2759"/>
<dbReference type="EMBL" id="CAJOBA010042986">
    <property type="protein sequence ID" value="CAF4142784.1"/>
    <property type="molecule type" value="Genomic_DNA"/>
</dbReference>
<evidence type="ECO:0000313" key="11">
    <source>
        <dbReference type="EMBL" id="CAF1331345.1"/>
    </source>
</evidence>
<proteinExistence type="predicted"/>
<evidence type="ECO:0000313" key="12">
    <source>
        <dbReference type="EMBL" id="CAF3790277.1"/>
    </source>
</evidence>
<evidence type="ECO:0000313" key="10">
    <source>
        <dbReference type="EMBL" id="CAF1018777.1"/>
    </source>
</evidence>
<dbReference type="AlphaFoldDB" id="A0A814I3W4"/>
<dbReference type="Proteomes" id="UP000677228">
    <property type="component" value="Unassembled WGS sequence"/>
</dbReference>
<name>A0A814I3W4_9BILA</name>
<dbReference type="InterPro" id="IPR017452">
    <property type="entry name" value="GPCR_Rhodpsn_7TM"/>
</dbReference>
<dbReference type="Gene3D" id="1.20.1070.10">
    <property type="entry name" value="Rhodopsin 7-helix transmembrane proteins"/>
    <property type="match status" value="1"/>
</dbReference>
<feature type="transmembrane region" description="Helical" evidence="8">
    <location>
        <begin position="268"/>
        <end position="288"/>
    </location>
</feature>
<keyword evidence="3 8" id="KW-1133">Transmembrane helix</keyword>
<dbReference type="Proteomes" id="UP000663829">
    <property type="component" value="Unassembled WGS sequence"/>
</dbReference>
<evidence type="ECO:0000256" key="5">
    <source>
        <dbReference type="ARBA" id="ARBA00023136"/>
    </source>
</evidence>
<dbReference type="PROSITE" id="PS50262">
    <property type="entry name" value="G_PROTEIN_RECEP_F1_2"/>
    <property type="match status" value="1"/>
</dbReference>
<dbReference type="Proteomes" id="UP000681722">
    <property type="component" value="Unassembled WGS sequence"/>
</dbReference>
<comment type="caution">
    <text evidence="10">The sequence shown here is derived from an EMBL/GenBank/DDBJ whole genome shotgun (WGS) entry which is preliminary data.</text>
</comment>
<evidence type="ECO:0000313" key="14">
    <source>
        <dbReference type="Proteomes" id="UP000663829"/>
    </source>
</evidence>
<reference evidence="10" key="1">
    <citation type="submission" date="2021-02" db="EMBL/GenBank/DDBJ databases">
        <authorList>
            <person name="Nowell W R."/>
        </authorList>
    </citation>
    <scope>NUCLEOTIDE SEQUENCE</scope>
</reference>
<dbReference type="Proteomes" id="UP000682733">
    <property type="component" value="Unassembled WGS sequence"/>
</dbReference>
<evidence type="ECO:0000256" key="2">
    <source>
        <dbReference type="ARBA" id="ARBA00022692"/>
    </source>
</evidence>
<organism evidence="10 14">
    <name type="scientific">Didymodactylos carnosus</name>
    <dbReference type="NCBI Taxonomy" id="1234261"/>
    <lineage>
        <taxon>Eukaryota</taxon>
        <taxon>Metazoa</taxon>
        <taxon>Spiralia</taxon>
        <taxon>Gnathifera</taxon>
        <taxon>Rotifera</taxon>
        <taxon>Eurotatoria</taxon>
        <taxon>Bdelloidea</taxon>
        <taxon>Philodinida</taxon>
        <taxon>Philodinidae</taxon>
        <taxon>Didymodactylos</taxon>
    </lineage>
</organism>
<dbReference type="GO" id="GO:0004930">
    <property type="term" value="F:G protein-coupled receptor activity"/>
    <property type="evidence" value="ECO:0007669"/>
    <property type="project" value="UniProtKB-KW"/>
</dbReference>
<dbReference type="PANTHER" id="PTHR24243">
    <property type="entry name" value="G-PROTEIN COUPLED RECEPTOR"/>
    <property type="match status" value="1"/>
</dbReference>
<keyword evidence="7" id="KW-0807">Transducer</keyword>
<keyword evidence="14" id="KW-1185">Reference proteome</keyword>